<name>Q47C59_DECAR</name>
<accession>Q47C59</accession>
<feature type="domain" description="Nitrate/nitrite sensing protein" evidence="1">
    <location>
        <begin position="53"/>
        <end position="274"/>
    </location>
</feature>
<dbReference type="EMBL" id="CP000089">
    <property type="protein sequence ID" value="AAZ47572.1"/>
    <property type="molecule type" value="Genomic_DNA"/>
</dbReference>
<proteinExistence type="predicted"/>
<dbReference type="OrthoDB" id="9180266at2"/>
<protein>
    <recommendedName>
        <fullName evidence="1">Nitrate/nitrite sensing protein domain-containing protein</fullName>
    </recommendedName>
</protein>
<dbReference type="Pfam" id="PF08376">
    <property type="entry name" value="NIT"/>
    <property type="match status" value="1"/>
</dbReference>
<dbReference type="HOGENOM" id="CLU_905035_0_0_4"/>
<dbReference type="InterPro" id="IPR013587">
    <property type="entry name" value="Nitrate/nitrite_sensing"/>
</dbReference>
<reference evidence="2" key="1">
    <citation type="submission" date="2005-08" db="EMBL/GenBank/DDBJ databases">
        <title>Complete sequence of Dechloromonas aromatica RCB.</title>
        <authorList>
            <person name="Salinero K.K."/>
            <person name="Copeland A."/>
            <person name="Lucas S."/>
            <person name="Lapidus A."/>
            <person name="Barry K."/>
            <person name="Detter J.C."/>
            <person name="Glavina T."/>
            <person name="Hammon N."/>
            <person name="Israni S."/>
            <person name="Pitluck S."/>
            <person name="Di Bartolo G."/>
            <person name="Trong S."/>
            <person name="Schmutz J."/>
            <person name="Larimer F."/>
            <person name="Land M."/>
            <person name="Ivanova N."/>
            <person name="Richardson P."/>
        </authorList>
    </citation>
    <scope>NUCLEOTIDE SEQUENCE</scope>
    <source>
        <strain evidence="2">RCB</strain>
    </source>
</reference>
<dbReference type="STRING" id="159087.Daro_2842"/>
<evidence type="ECO:0000313" key="2">
    <source>
        <dbReference type="EMBL" id="AAZ47572.1"/>
    </source>
</evidence>
<dbReference type="eggNOG" id="COG0840">
    <property type="taxonomic scope" value="Bacteria"/>
</dbReference>
<dbReference type="KEGG" id="dar:Daro_2842"/>
<sequence length="304" mass="33263">MSELAMDWIFFLTGLLALLVGASSFWLYRRRNWQDAGHSLHETLLACRALLALISNFQQHRGMSSAWLAGDQNFKLRLEGKGREIEAGIPALRDIAKKEGARVHPCLTLNELELFHFNWANLHEKLPGLSVEQSIAQHSVLIEQLLHWLAALGESRVELLLDGPGARGLVRNYVSRLPALTECLGQARALGMSVAARHACSAVVRVRLMFLVARAEVLLKQASEASGQGAVAEKAARGVQQMARVIRTQMLLSSGVTVDAQAYFELASGAIDQVFAWIGDSGIQVKQTGNGSSHVSQTLHTTRV</sequence>
<evidence type="ECO:0000259" key="1">
    <source>
        <dbReference type="Pfam" id="PF08376"/>
    </source>
</evidence>
<organism evidence="2">
    <name type="scientific">Dechloromonas aromatica (strain RCB)</name>
    <dbReference type="NCBI Taxonomy" id="159087"/>
    <lineage>
        <taxon>Bacteria</taxon>
        <taxon>Pseudomonadati</taxon>
        <taxon>Pseudomonadota</taxon>
        <taxon>Betaproteobacteria</taxon>
        <taxon>Rhodocyclales</taxon>
        <taxon>Azonexaceae</taxon>
        <taxon>Dechloromonas</taxon>
    </lineage>
</organism>
<dbReference type="AlphaFoldDB" id="Q47C59"/>
<gene>
    <name evidence="2" type="ordered locus">Daro_2842</name>
</gene>